<sequence>MREVKKKPKSQQEGDGDGDAPMGNVESSACPSLPPPRPHIHGVPSLYYHQYPLGRPGTAAPPPVSFPMHVERHRAVAVSAGVNVKGHTMRLELRFFVAAYPPPTTAVVALVAVVSKAVRRRSRRPQCCGGSRSGGASRPLLPLRGSRSFFRASTSSLAKSKSAPPSSPGGPRIAHARLARLGLISRVSHVV</sequence>
<proteinExistence type="evidence at transcript level"/>
<dbReference type="EMBL" id="AK370296">
    <property type="protein sequence ID" value="BAK01497.1"/>
    <property type="molecule type" value="mRNA"/>
</dbReference>
<dbReference type="RefSeq" id="XP_044953121.1">
    <property type="nucleotide sequence ID" value="XM_045097186.1"/>
</dbReference>
<dbReference type="InParanoid" id="F2E2C5"/>
<dbReference type="GeneID" id="123403241"/>
<dbReference type="AlphaFoldDB" id="F2E2C5"/>
<evidence type="ECO:0000313" key="1">
    <source>
        <dbReference type="EMBL" id="BAK01497.1"/>
    </source>
</evidence>
<protein>
    <submittedName>
        <fullName evidence="1">Predicted protein</fullName>
    </submittedName>
</protein>
<dbReference type="STRING" id="112509.F2E2C5"/>
<dbReference type="KEGG" id="hvg:123403241"/>
<reference evidence="1" key="1">
    <citation type="journal article" date="2011" name="Plant Physiol.">
        <title>Comprehensive sequence analysis of 24,783 barley full-length cDNAs derived from 12 clone libraries.</title>
        <authorList>
            <person name="Matsumoto T."/>
            <person name="Tanaka T."/>
            <person name="Sakai H."/>
            <person name="Amano N."/>
            <person name="Kanamori H."/>
            <person name="Kurita K."/>
            <person name="Kikuta A."/>
            <person name="Kamiya K."/>
            <person name="Yamamoto M."/>
            <person name="Ikawa H."/>
            <person name="Fujii N."/>
            <person name="Hori K."/>
            <person name="Itoh T."/>
            <person name="Sato K."/>
        </authorList>
    </citation>
    <scope>NUCLEOTIDE SEQUENCE</scope>
    <source>
        <tissue evidence="1">Shoot and root</tissue>
    </source>
</reference>
<organism evidence="1">
    <name type="scientific">Hordeum vulgare subsp. vulgare</name>
    <name type="common">Domesticated barley</name>
    <dbReference type="NCBI Taxonomy" id="112509"/>
    <lineage>
        <taxon>Eukaryota</taxon>
        <taxon>Viridiplantae</taxon>
        <taxon>Streptophyta</taxon>
        <taxon>Embryophyta</taxon>
        <taxon>Tracheophyta</taxon>
        <taxon>Spermatophyta</taxon>
        <taxon>Magnoliopsida</taxon>
        <taxon>Liliopsida</taxon>
        <taxon>Poales</taxon>
        <taxon>Poaceae</taxon>
        <taxon>BOP clade</taxon>
        <taxon>Pooideae</taxon>
        <taxon>Triticodae</taxon>
        <taxon>Triticeae</taxon>
        <taxon>Hordeinae</taxon>
        <taxon>Hordeum</taxon>
    </lineage>
</organism>
<accession>F2E2C5</accession>
<name>F2E2C5_HORVV</name>